<protein>
    <submittedName>
        <fullName evidence="3">Amidohydrolase</fullName>
    </submittedName>
</protein>
<keyword evidence="1" id="KW-0456">Lyase</keyword>
<dbReference type="Pfam" id="PF04909">
    <property type="entry name" value="Amidohydro_2"/>
    <property type="match status" value="1"/>
</dbReference>
<dbReference type="GO" id="GO:0016787">
    <property type="term" value="F:hydrolase activity"/>
    <property type="evidence" value="ECO:0007669"/>
    <property type="project" value="UniProtKB-KW"/>
</dbReference>
<organism evidence="3 4">
    <name type="scientific">Nocardia cyriacigeorgica</name>
    <dbReference type="NCBI Taxonomy" id="135487"/>
    <lineage>
        <taxon>Bacteria</taxon>
        <taxon>Bacillati</taxon>
        <taxon>Actinomycetota</taxon>
        <taxon>Actinomycetes</taxon>
        <taxon>Mycobacteriales</taxon>
        <taxon>Nocardiaceae</taxon>
        <taxon>Nocardia</taxon>
    </lineage>
</organism>
<name>A0A5R8P7U7_9NOCA</name>
<dbReference type="GO" id="GO:0019748">
    <property type="term" value="P:secondary metabolic process"/>
    <property type="evidence" value="ECO:0007669"/>
    <property type="project" value="TreeGrafter"/>
</dbReference>
<dbReference type="OrthoDB" id="8673349at2"/>
<dbReference type="GO" id="GO:0005737">
    <property type="term" value="C:cytoplasm"/>
    <property type="evidence" value="ECO:0007669"/>
    <property type="project" value="TreeGrafter"/>
</dbReference>
<dbReference type="Gene3D" id="3.20.20.140">
    <property type="entry name" value="Metal-dependent hydrolases"/>
    <property type="match status" value="1"/>
</dbReference>
<dbReference type="InterPro" id="IPR032466">
    <property type="entry name" value="Metal_Hydrolase"/>
</dbReference>
<evidence type="ECO:0000313" key="3">
    <source>
        <dbReference type="EMBL" id="TLF98250.1"/>
    </source>
</evidence>
<dbReference type="InterPro" id="IPR006680">
    <property type="entry name" value="Amidohydro-rel"/>
</dbReference>
<keyword evidence="3" id="KW-0378">Hydrolase</keyword>
<evidence type="ECO:0000259" key="2">
    <source>
        <dbReference type="Pfam" id="PF04909"/>
    </source>
</evidence>
<gene>
    <name evidence="3" type="ORF">FEK35_25465</name>
</gene>
<sequence length="433" mass="48538">MDKNDMILVSVDDHVIEPPDMFANHLPAKYADDAPRLVRMDNGADVWKFRDRIIPNVALNAVAGRPKEEYGLEPEGLDEIRPGCYDVDERVKDMNAGGVLAQMNFPSFPGFAGRLFATEDPEFSLALVQAYNDWHIDEWCGAYPGRFIPMALPVIWDAELCAAEVRRVSKKGVHALTFTENPAALGYPSFHSEFWNPLWQALVDTDTVLNVHIGSSGKLSIPAADSPPDVMITLQPMNIVSAAADLLWSRPVKEYKDLKIGLSEGGTGWIPYFLERIDRTFDMHSTWTLQDFAGKRPSEVFREHFLTCFISDPIGVRLRHEIGIDNIAWEMDYPHSDSMWPGAPEELDAVFKAHNVTDDEIDKMTHLNAMQWYSFEPFQHIPREKATVGALREAAAGHDVSIKARSHRHTAADEKLASFRAQIAAATAHTANE</sequence>
<feature type="domain" description="Amidohydrolase-related" evidence="2">
    <location>
        <begin position="83"/>
        <end position="375"/>
    </location>
</feature>
<dbReference type="InterPro" id="IPR032465">
    <property type="entry name" value="ACMSD"/>
</dbReference>
<dbReference type="GO" id="GO:0016831">
    <property type="term" value="F:carboxy-lyase activity"/>
    <property type="evidence" value="ECO:0007669"/>
    <property type="project" value="InterPro"/>
</dbReference>
<dbReference type="PANTHER" id="PTHR21240:SF28">
    <property type="entry name" value="ISO-OROTATE DECARBOXYLASE (EUROFUNG)"/>
    <property type="match status" value="1"/>
</dbReference>
<dbReference type="PANTHER" id="PTHR21240">
    <property type="entry name" value="2-AMINO-3-CARBOXYLMUCONATE-6-SEMIALDEHYDE DECARBOXYLASE"/>
    <property type="match status" value="1"/>
</dbReference>
<evidence type="ECO:0000256" key="1">
    <source>
        <dbReference type="ARBA" id="ARBA00023239"/>
    </source>
</evidence>
<reference evidence="3 4" key="1">
    <citation type="submission" date="2019-05" db="EMBL/GenBank/DDBJ databases">
        <title>Genomes sequences of two Nocardia cyriacigeorgica environmental isolates, type strains Nocardia asteroides ATCC 19247 and Nocardia cyriacigeorgica DSM 44484.</title>
        <authorList>
            <person name="Vautrin F."/>
            <person name="Bergeron E."/>
            <person name="Dubost A."/>
            <person name="Abrouk D."/>
            <person name="Rodriguez Nava V."/>
            <person name="Pujic P."/>
        </authorList>
    </citation>
    <scope>NUCLEOTIDE SEQUENCE [LARGE SCALE GENOMIC DNA]</scope>
    <source>
        <strain evidence="3 4">EML 1456</strain>
    </source>
</reference>
<dbReference type="Proteomes" id="UP000308349">
    <property type="component" value="Unassembled WGS sequence"/>
</dbReference>
<evidence type="ECO:0000313" key="4">
    <source>
        <dbReference type="Proteomes" id="UP000308349"/>
    </source>
</evidence>
<dbReference type="SUPFAM" id="SSF51556">
    <property type="entry name" value="Metallo-dependent hydrolases"/>
    <property type="match status" value="1"/>
</dbReference>
<proteinExistence type="predicted"/>
<dbReference type="EMBL" id="VBUU01000035">
    <property type="protein sequence ID" value="TLF98250.1"/>
    <property type="molecule type" value="Genomic_DNA"/>
</dbReference>
<dbReference type="RefSeq" id="WP_138458371.1">
    <property type="nucleotide sequence ID" value="NZ_VBUU01000035.1"/>
</dbReference>
<dbReference type="AlphaFoldDB" id="A0A5R8P7U7"/>
<accession>A0A5R8P7U7</accession>
<comment type="caution">
    <text evidence="3">The sequence shown here is derived from an EMBL/GenBank/DDBJ whole genome shotgun (WGS) entry which is preliminary data.</text>
</comment>